<dbReference type="Pfam" id="PF23099">
    <property type="entry name" value="UTP20_C"/>
    <property type="match status" value="1"/>
</dbReference>
<reference evidence="5" key="1">
    <citation type="submission" date="2017-11" db="EMBL/GenBank/DDBJ databases">
        <title>The sensing device of the deep-sea amphipod.</title>
        <authorList>
            <person name="Kobayashi H."/>
            <person name="Nagahama T."/>
            <person name="Arai W."/>
            <person name="Sasagawa Y."/>
            <person name="Umeda M."/>
            <person name="Hayashi T."/>
            <person name="Nikaido I."/>
            <person name="Watanabe H."/>
            <person name="Oguri K."/>
            <person name="Kitazato H."/>
            <person name="Fujioka K."/>
            <person name="Kido Y."/>
            <person name="Takami H."/>
        </authorList>
    </citation>
    <scope>NUCLEOTIDE SEQUENCE</scope>
    <source>
        <tissue evidence="5">Whole body</tissue>
    </source>
</reference>
<name>A0A6A7FQ38_9CRUS</name>
<feature type="region of interest" description="Disordered" evidence="1">
    <location>
        <begin position="450"/>
        <end position="470"/>
    </location>
</feature>
<evidence type="ECO:0000259" key="2">
    <source>
        <dbReference type="Pfam" id="PF07539"/>
    </source>
</evidence>
<evidence type="ECO:0000259" key="4">
    <source>
        <dbReference type="Pfam" id="PF23099"/>
    </source>
</evidence>
<evidence type="ECO:0000313" key="5">
    <source>
        <dbReference type="EMBL" id="LAC20212.1"/>
    </source>
</evidence>
<dbReference type="InterPro" id="IPR052575">
    <property type="entry name" value="SSU_processome_comp_20"/>
</dbReference>
<evidence type="ECO:0000259" key="3">
    <source>
        <dbReference type="Pfam" id="PF20416"/>
    </source>
</evidence>
<feature type="domain" description="U3 small nucleolar RNA-associated protein 20 N-terminal" evidence="2">
    <location>
        <begin position="1161"/>
        <end position="1821"/>
    </location>
</feature>
<accession>A0A6A7FQ38</accession>
<feature type="region of interest" description="Disordered" evidence="1">
    <location>
        <begin position="2997"/>
        <end position="3036"/>
    </location>
</feature>
<dbReference type="Pfam" id="PF07539">
    <property type="entry name" value="UTP20_N"/>
    <property type="match status" value="1"/>
</dbReference>
<feature type="compositionally biased region" description="Basic residues" evidence="1">
    <location>
        <begin position="1532"/>
        <end position="1548"/>
    </location>
</feature>
<feature type="compositionally biased region" description="Basic and acidic residues" evidence="1">
    <location>
        <begin position="2012"/>
        <end position="2028"/>
    </location>
</feature>
<dbReference type="GO" id="GO:0032040">
    <property type="term" value="C:small-subunit processome"/>
    <property type="evidence" value="ECO:0007669"/>
    <property type="project" value="TreeGrafter"/>
</dbReference>
<dbReference type="InterPro" id="IPR011430">
    <property type="entry name" value="UTP20_N"/>
</dbReference>
<sequence length="3036" mass="345594">MAKLVPHTPKKGIALSNKSHSSMKKGSKKSHHSQKNHANAHTLPKPLASMRVRCMGFAERCRRLSANPIKTIKNQTELEEGEHTHFSTMLEKWKCINLSTTFQNLQRELGYDVQSLAQLLHRHQHIATVLLKYLVRPGTEQEEDDDTAQSLHAAVDHDSKTDDTAGGEVGTDVTVESEQKGLSCNNKESVVRTDDLALISSALIPKDPRYFMKHEEKPMPRYNEDDDAPKALEPVLDLIAALASDIPQHFYVHHFYTFFPHIISHSYIKIPAQIEQVFQCVGSIIIDLKNFLYKDAYKLYVDCFADILSTRRPWYINDLAAQALSFLIRKIPDKELFFYKAFKRLKKNNSQTNGLGRLLTAVMKSNSLNRVHSVTPEILRIVLSMLILKSIPTKQAVTAITLGLKGLAFFVTVKNPQKEWEDLWAEDEGRVWLPVWEHLRKVAGKIQTADKIQNNNDETTNDSEVESSDDDENLNKIEEIFCDSDEETLGKLSTAVSTESCDTDSQNHLHSILTIVQFLINFKRGSLLLDVQHAFDHLRPIITSHSSALIGDCLVNILTDLLKSPNHQACSHQYDASLPLQIQRNKIINLFFESKYPHSVLFSFAKSSVTLRNFDREVMPQLLHYLQQLVSVTTENCVRMEVLNLVLEIIMHHQPPLKSGESLDEWNSYRLHFAKFTPCQEIDEASLITIPAVIQDIICKGLSDDLSNCEDLLTSVMCLPHVSPIDPLEVNPYLAWILNEVLSKLEVAPKTMIDTEVLTPKARLNRKKRALAKSTTEPEEIPLPVLDLNVDVSLDHSSNKLLFLLSALVETMAHTLSREDFLATLSGMNVVTILKSYPQHRENEQLLRAIDIYLTISSGTEVTNDDVIENPITDAAFCDLYQILAPSLASSCAQTRLLVTHILSLFPLCLPPPAKGEEPKEGMFSIMYKVESSLITGVNFNERLRLMSLLDVEHIESRSPVSGMCLQAPILFGLGQFYVNLNPIWGYTVTYLSAFANTMPQDHFWPLWFSKLKLVSHSAHLQLTGQKEDGDSVAAVMFGAESSLTRAHEYLTSHDGQEKLSKRIDHPNVRNLMWKTMHKFPHMSEERGREIVTSFFKFMELEMHSTDFSVAPTENLEKNNFRKNVFEDEDDDTLNESELEENDGEKKGSKKQSRKVGKLVLNSLCNYLALFSKFTNLKCVYMASRLEKLFMDLLVHPSSRVQEHALHCLFAFKHKYLSTYHESLLKIHSDASFKSGVTLFRIDNSGTEDSSIAECDRAKLMPVYIRLLYGKMQTKTGKNTSGRSKTAARKATVMRLLAGIQDDESQCLLDLAFEILLPYLQGSSLEIVQKTFQGIDYTKSIPLRRMMGILGTVDSILIYLGNLIPSKKPYFLKVILLILSQATVLKDRTSGIHPCHINMLKNLKTKATHMLLKFFDTFEDYNWSKEEIEAVFTVVVWPSLTKLPNEGITNIHPMLKIFTKWSETERYHPLFVKHHAEDKSLTPLPYIFSLVTQPKCKVSVINYVLNIVDNLMNSDDIVVATGVSDSEFEKKSRGKNKNKSQKRAKKAKSNAEEDIFLEPGLQLIEFDNLLPVTEPVIRSSVDVTPTYGTKILLPHTFQLMKCMETIVHQVAKNTDRSQLKILCNVTRYVLDNEEGDKLLSLIVPLICKRKTTDPEVVAHLLLTCSHLLPISDNCVSFTRKLLPLYLSVTGQTPRENLTKVFKSLAQDLPKYEILVGYMEGLNSWEVHEIDSIDGARRLETHSQIGDRLKSLDYFDKELFEFLVYQCCYDLTNIKDTTQQEGSLRCLSELFVCITRLRHINKPQFNELMNVIVNQIKQGCKSPIDNVHINYIKLLGIAVQITGQHVKALIHLTDLIKFDEEFFNKMSWFLLVQRTQTLSKLMKAVKNESVVLKSETLETFIWPLVSRYLTLPRYADEPGLLYASVDCMRVISRKLPWNAYLTTLKFFIDLLIGKTTNTRLALKVVSIILEAFHEDVSGLVINDKGNDETKDSVERVSSDKGQRCKSLSTNNVKEQEKLPSKTHAGVESEDKITRKTKVDHIAAISNQDAHSRMVYRSLVQDIIPGLQKVFKSRSKVASNHKLNKQADNDEIKKIPLALPLVMLLKKFPKAVLDANLSNVFYNLITFLTSKVPYVRREARDMMIKILEEVGSKYLPGLIKDMQVNLCRGFQKPVLMYTVRAILVNSVDFLRSDHLCRCLKEIMSMCVNELFANKDVKDKNDDGEQNKVQIHEDKGEKTFAILAVVGRFIMVENMESVLGPLKIVLDTTQRKSVSLLVQKCLENLSTGLEKNKVITLQEKSIFIYGILTDKIALLKHQKKIDIVSRNVWDIPDRRLLDPAPKRIKLSAKTSSDTNSYIFVDFAFVLLSKLLRANDLISDNEDHCALLDPFVGLLGDFIQSNYPDVTVMCLKCFIIMVKFPLPSFKSKIDSLTAQLFVLLNKYSSSELEEGKMFELVQLTFRSLAVVIKSVPFYTMQCDHMRVLLIYMKDNLLKHTHQHTVFSLLQAIVSRKIEAPELVPIMDTVKTMIVKDTTVTILDQARSIYFEYLTSYPLLVKQFAAIIRYFTENLGYDQTQGRVSVCLMVDNIVANIPQKYFMPQHIKCLWLKLLLCLIQEEDDKCRTHQRFSLMTLFANVEDKQFLIKESLLLMKDDPANTRTVNATNIQLGCLSILSFMGNPPEKYSASFFSEVLPCVVRLLHPSKLEPIPFVDNDNTIIAQQLCIDKSLLALLRLFEKLYSVYQTDRKWTEIAGETVWDSIVDHLLYSEFDVRLLSGSLLGKHFAAYPLESKKCPVVARTTQQVRSLVQDFVELFKCEAPVSEQKCKQLCEMTVRNLIYLVRQSPKTAIFADEAFNDGEGLTDTQFYKLQSGIEEVDQYGQVAVSSKWVMNLVSKIASKDINKKKTVRRECLLNLIAGVVLILGDDLVGSGPAVEFIMLHIARERRNRDTDAFVLLVKEISEMVKESLGWEKYSELLNKAEMSLNIRRLARKTNIKARAIRNPERAAKESHKKNIQVKESKKRKSKDGNTSVKRRKLDLFAN</sequence>
<feature type="region of interest" description="Disordered" evidence="1">
    <location>
        <begin position="1982"/>
        <end position="2028"/>
    </location>
</feature>
<dbReference type="InterPro" id="IPR046523">
    <property type="entry name" value="UTP20_dom"/>
</dbReference>
<feature type="region of interest" description="Disordered" evidence="1">
    <location>
        <begin position="1"/>
        <end position="45"/>
    </location>
</feature>
<dbReference type="InterPro" id="IPR016024">
    <property type="entry name" value="ARM-type_fold"/>
</dbReference>
<feature type="compositionally biased region" description="Basic and acidic residues" evidence="1">
    <location>
        <begin position="1983"/>
        <end position="2001"/>
    </location>
</feature>
<feature type="compositionally biased region" description="Acidic residues" evidence="1">
    <location>
        <begin position="459"/>
        <end position="470"/>
    </location>
</feature>
<feature type="compositionally biased region" description="Basic residues" evidence="1">
    <location>
        <begin position="21"/>
        <end position="35"/>
    </location>
</feature>
<dbReference type="PANTHER" id="PTHR17695">
    <property type="entry name" value="SMALL SUBUNIT PROCESSOME COMPONENT 20 HOMOLOG"/>
    <property type="match status" value="1"/>
</dbReference>
<feature type="compositionally biased region" description="Basic and acidic residues" evidence="1">
    <location>
        <begin position="154"/>
        <end position="163"/>
    </location>
</feature>
<dbReference type="EMBL" id="IACT01000834">
    <property type="protein sequence ID" value="LAC20212.1"/>
    <property type="molecule type" value="mRNA"/>
</dbReference>
<dbReference type="SUPFAM" id="SSF48371">
    <property type="entry name" value="ARM repeat"/>
    <property type="match status" value="3"/>
</dbReference>
<dbReference type="Pfam" id="PF20416">
    <property type="entry name" value="UTP20"/>
    <property type="match status" value="1"/>
</dbReference>
<feature type="domain" description="U3 small nucleolar RNA-associated protein 20" evidence="3">
    <location>
        <begin position="2084"/>
        <end position="2304"/>
    </location>
</feature>
<feature type="region of interest" description="Disordered" evidence="1">
    <location>
        <begin position="141"/>
        <end position="169"/>
    </location>
</feature>
<protein>
    <submittedName>
        <fullName evidence="5">Small subunit processome component 20 homolog</fullName>
    </submittedName>
</protein>
<proteinExistence type="evidence at transcript level"/>
<organism evidence="5">
    <name type="scientific">Hirondellea gigas</name>
    <dbReference type="NCBI Taxonomy" id="1518452"/>
    <lineage>
        <taxon>Eukaryota</taxon>
        <taxon>Metazoa</taxon>
        <taxon>Ecdysozoa</taxon>
        <taxon>Arthropoda</taxon>
        <taxon>Crustacea</taxon>
        <taxon>Multicrustacea</taxon>
        <taxon>Malacostraca</taxon>
        <taxon>Eumalacostraca</taxon>
        <taxon>Peracarida</taxon>
        <taxon>Amphipoda</taxon>
        <taxon>Amphilochidea</taxon>
        <taxon>Lysianassida</taxon>
        <taxon>Lysianassidira</taxon>
        <taxon>Lysianassoidea</taxon>
        <taxon>Lysianassidae</taxon>
        <taxon>Hirondellea</taxon>
    </lineage>
</organism>
<dbReference type="GO" id="GO:0030686">
    <property type="term" value="C:90S preribosome"/>
    <property type="evidence" value="ECO:0007669"/>
    <property type="project" value="TreeGrafter"/>
</dbReference>
<evidence type="ECO:0000256" key="1">
    <source>
        <dbReference type="SAM" id="MobiDB-lite"/>
    </source>
</evidence>
<dbReference type="InterPro" id="IPR057525">
    <property type="entry name" value="UTP20_C"/>
</dbReference>
<feature type="compositionally biased region" description="Basic residues" evidence="1">
    <location>
        <begin position="3004"/>
        <end position="3019"/>
    </location>
</feature>
<feature type="compositionally biased region" description="Acidic residues" evidence="1">
    <location>
        <begin position="1130"/>
        <end position="1143"/>
    </location>
</feature>
<feature type="domain" description="U3 small nucleolar RNA-associated protein 20 C-terminal" evidence="4">
    <location>
        <begin position="2745"/>
        <end position="3019"/>
    </location>
</feature>
<dbReference type="PANTHER" id="PTHR17695:SF11">
    <property type="entry name" value="SMALL SUBUNIT PROCESSOME COMPONENT 20 HOMOLOG"/>
    <property type="match status" value="1"/>
</dbReference>
<feature type="region of interest" description="Disordered" evidence="1">
    <location>
        <begin position="1130"/>
        <end position="1152"/>
    </location>
</feature>
<feature type="region of interest" description="Disordered" evidence="1">
    <location>
        <begin position="1529"/>
        <end position="1548"/>
    </location>
</feature>